<keyword evidence="11" id="KW-0503">Monooxygenase</keyword>
<dbReference type="InterPro" id="IPR036396">
    <property type="entry name" value="Cyt_P450_sf"/>
</dbReference>
<dbReference type="EMBL" id="JARKIB010000028">
    <property type="protein sequence ID" value="KAJ7764228.1"/>
    <property type="molecule type" value="Genomic_DNA"/>
</dbReference>
<dbReference type="PANTHER" id="PTHR24305:SF166">
    <property type="entry name" value="CYTOCHROME P450 12A4, MITOCHONDRIAL-RELATED"/>
    <property type="match status" value="1"/>
</dbReference>
<keyword evidence="14" id="KW-0732">Signal</keyword>
<dbReference type="GO" id="GO:0004497">
    <property type="term" value="F:monooxygenase activity"/>
    <property type="evidence" value="ECO:0007669"/>
    <property type="project" value="UniProtKB-KW"/>
</dbReference>
<feature type="binding site" description="axial binding residue" evidence="13">
    <location>
        <position position="456"/>
    </location>
    <ligand>
        <name>heme</name>
        <dbReference type="ChEBI" id="CHEBI:30413"/>
    </ligand>
    <ligandPart>
        <name>Fe</name>
        <dbReference type="ChEBI" id="CHEBI:18248"/>
    </ligandPart>
</feature>
<keyword evidence="16" id="KW-1185">Reference proteome</keyword>
<keyword evidence="8" id="KW-1133">Transmembrane helix</keyword>
<dbReference type="GO" id="GO:0020037">
    <property type="term" value="F:heme binding"/>
    <property type="evidence" value="ECO:0007669"/>
    <property type="project" value="InterPro"/>
</dbReference>
<dbReference type="AlphaFoldDB" id="A0AAD7NK43"/>
<evidence type="ECO:0000313" key="15">
    <source>
        <dbReference type="EMBL" id="KAJ7764228.1"/>
    </source>
</evidence>
<protein>
    <submittedName>
        <fullName evidence="15">Cytochrome P450</fullName>
    </submittedName>
</protein>
<gene>
    <name evidence="15" type="ORF">B0H16DRAFT_1718166</name>
</gene>
<evidence type="ECO:0000256" key="4">
    <source>
        <dbReference type="ARBA" id="ARBA00010617"/>
    </source>
</evidence>
<keyword evidence="5 13" id="KW-0349">Heme</keyword>
<dbReference type="GO" id="GO:0016705">
    <property type="term" value="F:oxidoreductase activity, acting on paired donors, with incorporation or reduction of molecular oxygen"/>
    <property type="evidence" value="ECO:0007669"/>
    <property type="project" value="InterPro"/>
</dbReference>
<sequence length="514" mass="56287">MSSLAIVAASLLPLLLVYVVFRGQGTIRKIQGPPSPSWIFGNTLQLLLSAQYGEHEFAWQKVYGAIYRLKNCFGQDRLMVSDPGALHYIVNSSHFKVAPTLENQMYLAYERKSLVLVPAEEHKSLRAALNVGFTAAAVRSYQSIFEKAASRLTEELNNSSSATIDICPLLSFATLSTIGEAVLGQSPEDLGEELIQTNFEIVKLVASQSRLHILADAVTSRLPAWLFRAAARLPTPTLKTIRAAKRLAYELGNRIVEEKRAAARDGLDTDGDVYGVLLNKDAPGTTKNGLTGDDIAAQTALILIAGQETTATTLVLALRELARLPAFQVDLRSEITANAGKIAYDSMPLLNAFIKESLRMFPVLPIDDRIAREDTVIPLSEKITLSTGEDISEIFIEKGQIVSIAIASFQRLESRWGKDAHEFNPNRWLQGSAYSGGEALGPYANLLSFLGGPHNCLGWRFAISEMQIFICELVRQFSFALPEDDTVRIRLANTLMPVMPNGQKGAPLIVSPIS</sequence>
<comment type="similarity">
    <text evidence="4">Belongs to the cytochrome P450 family.</text>
</comment>
<dbReference type="InterPro" id="IPR002401">
    <property type="entry name" value="Cyt_P450_E_grp-I"/>
</dbReference>
<comment type="cofactor">
    <cofactor evidence="1 13">
        <name>heme</name>
        <dbReference type="ChEBI" id="CHEBI:30413"/>
    </cofactor>
</comment>
<evidence type="ECO:0000256" key="11">
    <source>
        <dbReference type="ARBA" id="ARBA00023033"/>
    </source>
</evidence>
<dbReference type="InterPro" id="IPR001128">
    <property type="entry name" value="Cyt_P450"/>
</dbReference>
<keyword evidence="12" id="KW-0472">Membrane</keyword>
<keyword evidence="9" id="KW-0560">Oxidoreductase</keyword>
<dbReference type="PRINTS" id="PR00463">
    <property type="entry name" value="EP450I"/>
</dbReference>
<evidence type="ECO:0000313" key="16">
    <source>
        <dbReference type="Proteomes" id="UP001215598"/>
    </source>
</evidence>
<evidence type="ECO:0000256" key="7">
    <source>
        <dbReference type="ARBA" id="ARBA00022723"/>
    </source>
</evidence>
<keyword evidence="10 13" id="KW-0408">Iron</keyword>
<name>A0AAD7NK43_9AGAR</name>
<comment type="pathway">
    <text evidence="3">Secondary metabolite biosynthesis; terpenoid biosynthesis.</text>
</comment>
<dbReference type="Gene3D" id="1.10.630.10">
    <property type="entry name" value="Cytochrome P450"/>
    <property type="match status" value="1"/>
</dbReference>
<evidence type="ECO:0000256" key="2">
    <source>
        <dbReference type="ARBA" id="ARBA00004370"/>
    </source>
</evidence>
<comment type="caution">
    <text evidence="15">The sequence shown here is derived from an EMBL/GenBank/DDBJ whole genome shotgun (WGS) entry which is preliminary data.</text>
</comment>
<feature type="signal peptide" evidence="14">
    <location>
        <begin position="1"/>
        <end position="22"/>
    </location>
</feature>
<comment type="subcellular location">
    <subcellularLocation>
        <location evidence="2">Membrane</location>
    </subcellularLocation>
</comment>
<reference evidence="15" key="1">
    <citation type="submission" date="2023-03" db="EMBL/GenBank/DDBJ databases">
        <title>Massive genome expansion in bonnet fungi (Mycena s.s.) driven by repeated elements and novel gene families across ecological guilds.</title>
        <authorList>
            <consortium name="Lawrence Berkeley National Laboratory"/>
            <person name="Harder C.B."/>
            <person name="Miyauchi S."/>
            <person name="Viragh M."/>
            <person name="Kuo A."/>
            <person name="Thoen E."/>
            <person name="Andreopoulos B."/>
            <person name="Lu D."/>
            <person name="Skrede I."/>
            <person name="Drula E."/>
            <person name="Henrissat B."/>
            <person name="Morin E."/>
            <person name="Kohler A."/>
            <person name="Barry K."/>
            <person name="LaButti K."/>
            <person name="Morin E."/>
            <person name="Salamov A."/>
            <person name="Lipzen A."/>
            <person name="Mereny Z."/>
            <person name="Hegedus B."/>
            <person name="Baldrian P."/>
            <person name="Stursova M."/>
            <person name="Weitz H."/>
            <person name="Taylor A."/>
            <person name="Grigoriev I.V."/>
            <person name="Nagy L.G."/>
            <person name="Martin F."/>
            <person name="Kauserud H."/>
        </authorList>
    </citation>
    <scope>NUCLEOTIDE SEQUENCE</scope>
    <source>
        <strain evidence="15">CBHHK182m</strain>
    </source>
</reference>
<dbReference type="InterPro" id="IPR050121">
    <property type="entry name" value="Cytochrome_P450_monoxygenase"/>
</dbReference>
<proteinExistence type="inferred from homology"/>
<evidence type="ECO:0000256" key="1">
    <source>
        <dbReference type="ARBA" id="ARBA00001971"/>
    </source>
</evidence>
<keyword evidence="7 13" id="KW-0479">Metal-binding</keyword>
<evidence type="ECO:0000256" key="8">
    <source>
        <dbReference type="ARBA" id="ARBA00022989"/>
    </source>
</evidence>
<evidence type="ECO:0000256" key="5">
    <source>
        <dbReference type="ARBA" id="ARBA00022617"/>
    </source>
</evidence>
<feature type="chain" id="PRO_5042238238" evidence="14">
    <location>
        <begin position="23"/>
        <end position="514"/>
    </location>
</feature>
<evidence type="ECO:0000256" key="3">
    <source>
        <dbReference type="ARBA" id="ARBA00004721"/>
    </source>
</evidence>
<evidence type="ECO:0000256" key="9">
    <source>
        <dbReference type="ARBA" id="ARBA00023002"/>
    </source>
</evidence>
<dbReference type="Pfam" id="PF00067">
    <property type="entry name" value="p450"/>
    <property type="match status" value="1"/>
</dbReference>
<dbReference type="GO" id="GO:0005506">
    <property type="term" value="F:iron ion binding"/>
    <property type="evidence" value="ECO:0007669"/>
    <property type="project" value="InterPro"/>
</dbReference>
<dbReference type="SUPFAM" id="SSF48264">
    <property type="entry name" value="Cytochrome P450"/>
    <property type="match status" value="1"/>
</dbReference>
<keyword evidence="6" id="KW-0812">Transmembrane</keyword>
<evidence type="ECO:0000256" key="10">
    <source>
        <dbReference type="ARBA" id="ARBA00023004"/>
    </source>
</evidence>
<dbReference type="Proteomes" id="UP001215598">
    <property type="component" value="Unassembled WGS sequence"/>
</dbReference>
<dbReference type="PANTHER" id="PTHR24305">
    <property type="entry name" value="CYTOCHROME P450"/>
    <property type="match status" value="1"/>
</dbReference>
<dbReference type="PRINTS" id="PR00385">
    <property type="entry name" value="P450"/>
</dbReference>
<organism evidence="15 16">
    <name type="scientific">Mycena metata</name>
    <dbReference type="NCBI Taxonomy" id="1033252"/>
    <lineage>
        <taxon>Eukaryota</taxon>
        <taxon>Fungi</taxon>
        <taxon>Dikarya</taxon>
        <taxon>Basidiomycota</taxon>
        <taxon>Agaricomycotina</taxon>
        <taxon>Agaricomycetes</taxon>
        <taxon>Agaricomycetidae</taxon>
        <taxon>Agaricales</taxon>
        <taxon>Marasmiineae</taxon>
        <taxon>Mycenaceae</taxon>
        <taxon>Mycena</taxon>
    </lineage>
</organism>
<dbReference type="GO" id="GO:0016020">
    <property type="term" value="C:membrane"/>
    <property type="evidence" value="ECO:0007669"/>
    <property type="project" value="UniProtKB-SubCell"/>
</dbReference>
<evidence type="ECO:0000256" key="13">
    <source>
        <dbReference type="PIRSR" id="PIRSR602401-1"/>
    </source>
</evidence>
<evidence type="ECO:0000256" key="14">
    <source>
        <dbReference type="SAM" id="SignalP"/>
    </source>
</evidence>
<accession>A0AAD7NK43</accession>
<evidence type="ECO:0000256" key="12">
    <source>
        <dbReference type="ARBA" id="ARBA00023136"/>
    </source>
</evidence>
<evidence type="ECO:0000256" key="6">
    <source>
        <dbReference type="ARBA" id="ARBA00022692"/>
    </source>
</evidence>